<dbReference type="SMART" id="SM00015">
    <property type="entry name" value="IQ"/>
    <property type="match status" value="7"/>
</dbReference>
<dbReference type="Gene3D" id="1.20.5.190">
    <property type="match status" value="2"/>
</dbReference>
<proteinExistence type="predicted"/>
<gene>
    <name evidence="1" type="ORF">HPHI1048_LOCUS12707</name>
</gene>
<dbReference type="AlphaFoldDB" id="A0A7S0HNW5"/>
<organism evidence="1">
    <name type="scientific">Hanusia phi</name>
    <dbReference type="NCBI Taxonomy" id="3032"/>
    <lineage>
        <taxon>Eukaryota</taxon>
        <taxon>Cryptophyceae</taxon>
        <taxon>Pyrenomonadales</taxon>
        <taxon>Geminigeraceae</taxon>
        <taxon>Hanusia</taxon>
    </lineage>
</organism>
<evidence type="ECO:0000313" key="1">
    <source>
        <dbReference type="EMBL" id="CAD8488216.1"/>
    </source>
</evidence>
<dbReference type="PROSITE" id="PS50096">
    <property type="entry name" value="IQ"/>
    <property type="match status" value="4"/>
</dbReference>
<sequence>MQTFHSDNLYHRQHVDISRGRLQARGNIGLPDPTGMFVKDTTEFPGDEFDEFSRMICKIEATAAKKRLSSQAALGSNVQARPRSFHHISAVRELAQLAREDGMMKQSGHLGWPGKGKCSEEVMHSLFRFPECVCDEVPPGMEVKRKLPARLRLPLPDMENAYGDGWKGSRQTVKLFPASPCAFDGRKLSLKSDFSQVTYRSFDENNEEEDQLILREQTGMSRSEDGKNFVIESRKVAILSRESMEAAMGIRKLICMAARRRLSGVHENRSCDSSCFLSALDEHSHSESSLHVTEMMVAFAMICHRRLGRETVLYSLTHRGGRGRDAGVMGKVVKGILEELQKMMTLHSDELPCSPNFQDVVAEDFNPHQDTSDNCTITSHDMNQAGCPLDVSASDLEPTVCRPLVAVDMRLMDSVDGYMASLTPLVEEEHPVREEKPLTLMTLSRTRKEKCRLIQCAYRRHAAKRLVESASMARQSNDRRSAAVFLQIKIFYALERRRKLVVHQEKCRITILSFLRLAVAKRKFAAEYREKSLFKIFSSLQSIHHLHEENSSNQSAKSPQYAEGSDTLHRICTIQRAIRSKSARDAFLQAKSARSKMIGVLLVRFLAASSARQVYEQMFLMRHLSCKAILIQNNFRVYSSRKKLILVKSVRFYERHEGARMDAATRIQGAFMSLLARRRVQQERKLRALMQGEGMQKRMMSCVKLQMAIRGFLARKDLQLRMKVAEIHEVVMQRMQMSQSAARIQQEWRRWQAQQQEEDSALRVSVDPSSMEERGALRIQRQWRGHRVREGVRSMWRKLACIRIQRAFRGHMARSRVRWLRVIVPAQHFLQQNSLTS</sequence>
<dbReference type="InterPro" id="IPR000048">
    <property type="entry name" value="IQ_motif_EF-hand-BS"/>
</dbReference>
<dbReference type="Pfam" id="PF00612">
    <property type="entry name" value="IQ"/>
    <property type="match status" value="3"/>
</dbReference>
<reference evidence="1" key="1">
    <citation type="submission" date="2021-01" db="EMBL/GenBank/DDBJ databases">
        <authorList>
            <person name="Corre E."/>
            <person name="Pelletier E."/>
            <person name="Niang G."/>
            <person name="Scheremetjew M."/>
            <person name="Finn R."/>
            <person name="Kale V."/>
            <person name="Holt S."/>
            <person name="Cochrane G."/>
            <person name="Meng A."/>
            <person name="Brown T."/>
            <person name="Cohen L."/>
        </authorList>
    </citation>
    <scope>NUCLEOTIDE SEQUENCE</scope>
    <source>
        <strain evidence="1">CCMP325</strain>
    </source>
</reference>
<name>A0A7S0HNW5_9CRYP</name>
<accession>A0A7S0HNW5</accession>
<dbReference type="EMBL" id="HBEO01018611">
    <property type="protein sequence ID" value="CAD8488216.1"/>
    <property type="molecule type" value="Transcribed_RNA"/>
</dbReference>
<protein>
    <submittedName>
        <fullName evidence="1">Uncharacterized protein</fullName>
    </submittedName>
</protein>